<accession>A0ABT4AE80</accession>
<keyword evidence="2" id="KW-1185">Reference proteome</keyword>
<name>A0ABT4AE80_9BACT</name>
<evidence type="ECO:0000313" key="1">
    <source>
        <dbReference type="EMBL" id="MCY1079224.1"/>
    </source>
</evidence>
<proteinExistence type="predicted"/>
<comment type="caution">
    <text evidence="1">The sequence shown here is derived from an EMBL/GenBank/DDBJ whole genome shotgun (WGS) entry which is preliminary data.</text>
</comment>
<sequence>MLLHFISDLIRNPELQRQFSRDPEDTMRRAGLSEPQREALHKGQLEPVMKHLRAELASLELFAVVWVKAVVQVGSTQPGIAAPGSTLALQVLGDFFTTGAFAVVKLEGADLPAVTRSVENPGQRGSVLSCTLDVPANTPMGVYDVVVVNPDGHYGVLPKAFRVE</sequence>
<evidence type="ECO:0000313" key="2">
    <source>
        <dbReference type="Proteomes" id="UP001207654"/>
    </source>
</evidence>
<dbReference type="EMBL" id="JAPNKA010000001">
    <property type="protein sequence ID" value="MCY1079224.1"/>
    <property type="molecule type" value="Genomic_DNA"/>
</dbReference>
<dbReference type="Proteomes" id="UP001207654">
    <property type="component" value="Unassembled WGS sequence"/>
</dbReference>
<gene>
    <name evidence="1" type="ORF">OV287_32660</name>
</gene>
<dbReference type="RefSeq" id="WP_267537957.1">
    <property type="nucleotide sequence ID" value="NZ_JAPNKA010000001.1"/>
</dbReference>
<reference evidence="1 2" key="1">
    <citation type="submission" date="2022-11" db="EMBL/GenBank/DDBJ databases">
        <title>Minimal conservation of predation-associated metabolite biosynthetic gene clusters underscores biosynthetic potential of Myxococcota including descriptions for ten novel species: Archangium lansinium sp. nov., Myxococcus landrumus sp. nov., Nannocystis bai.</title>
        <authorList>
            <person name="Ahearne A."/>
            <person name="Stevens C."/>
            <person name="Phillips K."/>
        </authorList>
    </citation>
    <scope>NUCLEOTIDE SEQUENCE [LARGE SCALE GENOMIC DNA]</scope>
    <source>
        <strain evidence="1 2">MIWBW</strain>
    </source>
</reference>
<organism evidence="1 2">
    <name type="scientific">Archangium lansingense</name>
    <dbReference type="NCBI Taxonomy" id="2995310"/>
    <lineage>
        <taxon>Bacteria</taxon>
        <taxon>Pseudomonadati</taxon>
        <taxon>Myxococcota</taxon>
        <taxon>Myxococcia</taxon>
        <taxon>Myxococcales</taxon>
        <taxon>Cystobacterineae</taxon>
        <taxon>Archangiaceae</taxon>
        <taxon>Archangium</taxon>
    </lineage>
</organism>
<protein>
    <submittedName>
        <fullName evidence="1">Uncharacterized protein</fullName>
    </submittedName>
</protein>